<sequence>MIGRLALAFLAALPLAGCASISAPGAPLASDAQIAKAERQPIDETGIAMRWNERLAPFTIIDNVHYVGTYGLGVFLVTTPEGHVLIDGALAQSVPQILENIRALGFDPADVKYLLNTHGHYDHAAGLAGLKRASGAVMVSSVADKPYLEAGRVDHGPTRDAPFPPVRVDRTVGDGDTITLGGTTLTAHLTPGHSPGCTSWSLMARDSSGAPRKVFLHCSASLGGQSLVPPAYPGMADNYRASFAKVRGMQADVFLANHDIFFDLHAKRARQLAGERDAFVDPSELQRFNTAMEQGFLSALAKQQAAAEMSKRP</sequence>
<name>A0A2V3VE92_9SPHN</name>
<evidence type="ECO:0000313" key="4">
    <source>
        <dbReference type="Proteomes" id="UP000248014"/>
    </source>
</evidence>
<dbReference type="SMART" id="SM00849">
    <property type="entry name" value="Lactamase_B"/>
    <property type="match status" value="1"/>
</dbReference>
<comment type="caution">
    <text evidence="3">The sequence shown here is derived from an EMBL/GenBank/DDBJ whole genome shotgun (WGS) entry which is preliminary data.</text>
</comment>
<dbReference type="AlphaFoldDB" id="A0A2V3VE92"/>
<keyword evidence="1" id="KW-0732">Signal</keyword>
<reference evidence="3 4" key="1">
    <citation type="submission" date="2018-05" db="EMBL/GenBank/DDBJ databases">
        <title>Genomic Encyclopedia of Type Strains, Phase IV (KMG-IV): sequencing the most valuable type-strain genomes for metagenomic binning, comparative biology and taxonomic classification.</title>
        <authorList>
            <person name="Goeker M."/>
        </authorList>
    </citation>
    <scope>NUCLEOTIDE SEQUENCE [LARGE SCALE GENOMIC DNA]</scope>
    <source>
        <strain evidence="3 4">DSM 3183</strain>
    </source>
</reference>
<dbReference type="InterPro" id="IPR036866">
    <property type="entry name" value="RibonucZ/Hydroxyglut_hydro"/>
</dbReference>
<keyword evidence="4" id="KW-1185">Reference proteome</keyword>
<dbReference type="Proteomes" id="UP000248014">
    <property type="component" value="Unassembled WGS sequence"/>
</dbReference>
<evidence type="ECO:0000256" key="1">
    <source>
        <dbReference type="SAM" id="SignalP"/>
    </source>
</evidence>
<feature type="signal peptide" evidence="1">
    <location>
        <begin position="1"/>
        <end position="19"/>
    </location>
</feature>
<feature type="chain" id="PRO_5015922798" evidence="1">
    <location>
        <begin position="20"/>
        <end position="313"/>
    </location>
</feature>
<dbReference type="RefSeq" id="WP_208625110.1">
    <property type="nucleotide sequence ID" value="NZ_QJJM01000001.1"/>
</dbReference>
<protein>
    <submittedName>
        <fullName evidence="3">Metallo-beta-lactamase class B</fullName>
    </submittedName>
</protein>
<dbReference type="EMBL" id="QJJM01000001">
    <property type="protein sequence ID" value="PXW79131.1"/>
    <property type="molecule type" value="Genomic_DNA"/>
</dbReference>
<dbReference type="Gene3D" id="3.60.15.10">
    <property type="entry name" value="Ribonuclease Z/Hydroxyacylglutathione hydrolase-like"/>
    <property type="match status" value="1"/>
</dbReference>
<dbReference type="Pfam" id="PF00753">
    <property type="entry name" value="Lactamase_B"/>
    <property type="match status" value="1"/>
</dbReference>
<dbReference type="NCBIfam" id="NF012229">
    <property type="entry name" value="bla_class_B_core"/>
    <property type="match status" value="1"/>
</dbReference>
<organism evidence="3 4">
    <name type="scientific">Blastomonas natatoria</name>
    <dbReference type="NCBI Taxonomy" id="34015"/>
    <lineage>
        <taxon>Bacteria</taxon>
        <taxon>Pseudomonadati</taxon>
        <taxon>Pseudomonadota</taxon>
        <taxon>Alphaproteobacteria</taxon>
        <taxon>Sphingomonadales</taxon>
        <taxon>Sphingomonadaceae</taxon>
        <taxon>Blastomonas</taxon>
    </lineage>
</organism>
<dbReference type="InterPro" id="IPR050855">
    <property type="entry name" value="NDM-1-like"/>
</dbReference>
<dbReference type="SUPFAM" id="SSF56281">
    <property type="entry name" value="Metallo-hydrolase/oxidoreductase"/>
    <property type="match status" value="1"/>
</dbReference>
<feature type="domain" description="Metallo-beta-lactamase" evidence="2">
    <location>
        <begin position="71"/>
        <end position="258"/>
    </location>
</feature>
<dbReference type="PANTHER" id="PTHR42951">
    <property type="entry name" value="METALLO-BETA-LACTAMASE DOMAIN-CONTAINING"/>
    <property type="match status" value="1"/>
</dbReference>
<accession>A0A2V3VE92</accession>
<evidence type="ECO:0000313" key="3">
    <source>
        <dbReference type="EMBL" id="PXW79131.1"/>
    </source>
</evidence>
<dbReference type="PANTHER" id="PTHR42951:SF17">
    <property type="entry name" value="METALLO-BETA-LACTAMASE DOMAIN-CONTAINING PROTEIN"/>
    <property type="match status" value="1"/>
</dbReference>
<proteinExistence type="predicted"/>
<dbReference type="NCBIfam" id="NF033105">
    <property type="entry name" value="bla_subclass_B3"/>
    <property type="match status" value="1"/>
</dbReference>
<evidence type="ECO:0000259" key="2">
    <source>
        <dbReference type="SMART" id="SM00849"/>
    </source>
</evidence>
<gene>
    <name evidence="3" type="ORF">C7451_101194</name>
</gene>
<dbReference type="InterPro" id="IPR001279">
    <property type="entry name" value="Metallo-B-lactamas"/>
</dbReference>